<dbReference type="Proteomes" id="UP000198462">
    <property type="component" value="Unassembled WGS sequence"/>
</dbReference>
<feature type="transmembrane region" description="Helical" evidence="1">
    <location>
        <begin position="71"/>
        <end position="90"/>
    </location>
</feature>
<gene>
    <name evidence="2" type="ORF">B5C34_14870</name>
</gene>
<dbReference type="EMBL" id="NFZT01000007">
    <property type="protein sequence ID" value="OWV31790.1"/>
    <property type="molecule type" value="Genomic_DNA"/>
</dbReference>
<evidence type="ECO:0000313" key="2">
    <source>
        <dbReference type="EMBL" id="OWV31790.1"/>
    </source>
</evidence>
<evidence type="ECO:0000256" key="1">
    <source>
        <dbReference type="SAM" id="Phobius"/>
    </source>
</evidence>
<name>A0A219B0F2_9SPHN</name>
<keyword evidence="3" id="KW-1185">Reference proteome</keyword>
<protein>
    <submittedName>
        <fullName evidence="2">Uncharacterized protein</fullName>
    </submittedName>
</protein>
<sequence>MTGRNEQAGLAADRVASGWRWMLAAAAAYNLVIGIPGIAAPDAELMARTTSLLVACFGLLYALIAWQPARLGPALWPAVAGKAGIVALILPEILAGRAPPGTSAIIAGDALFGLAFLAFLLSRARKKRTV</sequence>
<comment type="caution">
    <text evidence="2">The sequence shown here is derived from an EMBL/GenBank/DDBJ whole genome shotgun (WGS) entry which is preliminary data.</text>
</comment>
<keyword evidence="1" id="KW-1133">Transmembrane helix</keyword>
<organism evidence="2 3">
    <name type="scientific">Pacificimonas flava</name>
    <dbReference type="NCBI Taxonomy" id="1234595"/>
    <lineage>
        <taxon>Bacteria</taxon>
        <taxon>Pseudomonadati</taxon>
        <taxon>Pseudomonadota</taxon>
        <taxon>Alphaproteobacteria</taxon>
        <taxon>Sphingomonadales</taxon>
        <taxon>Sphingosinicellaceae</taxon>
        <taxon>Pacificimonas</taxon>
    </lineage>
</organism>
<dbReference type="RefSeq" id="WP_088713587.1">
    <property type="nucleotide sequence ID" value="NZ_NFZT01000007.1"/>
</dbReference>
<evidence type="ECO:0000313" key="3">
    <source>
        <dbReference type="Proteomes" id="UP000198462"/>
    </source>
</evidence>
<feature type="transmembrane region" description="Helical" evidence="1">
    <location>
        <begin position="102"/>
        <end position="121"/>
    </location>
</feature>
<reference evidence="3" key="1">
    <citation type="submission" date="2017-05" db="EMBL/GenBank/DDBJ databases">
        <authorList>
            <person name="Lin X."/>
        </authorList>
    </citation>
    <scope>NUCLEOTIDE SEQUENCE [LARGE SCALE GENOMIC DNA]</scope>
    <source>
        <strain evidence="3">JLT2012</strain>
    </source>
</reference>
<keyword evidence="1" id="KW-0472">Membrane</keyword>
<dbReference type="AlphaFoldDB" id="A0A219B0F2"/>
<feature type="transmembrane region" description="Helical" evidence="1">
    <location>
        <begin position="45"/>
        <end position="64"/>
    </location>
</feature>
<dbReference type="OrthoDB" id="7619493at2"/>
<proteinExistence type="predicted"/>
<accession>A0A219B0F2</accession>
<feature type="transmembrane region" description="Helical" evidence="1">
    <location>
        <begin position="21"/>
        <end position="39"/>
    </location>
</feature>
<keyword evidence="1" id="KW-0812">Transmembrane</keyword>